<accession>A0A6M1TEL7</accession>
<evidence type="ECO:0000256" key="2">
    <source>
        <dbReference type="ARBA" id="ARBA00022723"/>
    </source>
</evidence>
<dbReference type="EMBL" id="JAALLS010000002">
    <property type="protein sequence ID" value="NGP87080.1"/>
    <property type="molecule type" value="Genomic_DNA"/>
</dbReference>
<dbReference type="RefSeq" id="WP_165265514.1">
    <property type="nucleotide sequence ID" value="NZ_JAALLS010000002.1"/>
</dbReference>
<evidence type="ECO:0000313" key="4">
    <source>
        <dbReference type="EMBL" id="NGP87080.1"/>
    </source>
</evidence>
<feature type="binding site" evidence="3">
    <location>
        <position position="48"/>
    </location>
    <ligand>
        <name>a divalent metal cation</name>
        <dbReference type="ChEBI" id="CHEBI:60240"/>
    </ligand>
</feature>
<dbReference type="GO" id="GO:0046872">
    <property type="term" value="F:metal ion binding"/>
    <property type="evidence" value="ECO:0007669"/>
    <property type="project" value="UniProtKB-KW"/>
</dbReference>
<comment type="caution">
    <text evidence="4">The sequence shown here is derived from an EMBL/GenBank/DDBJ whole genome shotgun (WGS) entry which is preliminary data.</text>
</comment>
<sequence>MNNSTIQQYNYHQWANDRTFNHLSELPDEIYDNEIESVFSSISEVITHLYQVDAMWLSVMSGDAFEETMAKLKEIKRRSANKGLEQIQKLYAELSERYQPFLNDVADLDADISVNHPQYGTLETTVSELVQHVVNHGTYHRGNITAMLRQQGHSGVQTDFVFYLYEIA</sequence>
<evidence type="ECO:0000313" key="5">
    <source>
        <dbReference type="Proteomes" id="UP000479132"/>
    </source>
</evidence>
<dbReference type="InterPro" id="IPR007837">
    <property type="entry name" value="DinB"/>
</dbReference>
<feature type="binding site" evidence="3">
    <location>
        <position position="140"/>
    </location>
    <ligand>
        <name>a divalent metal cation</name>
        <dbReference type="ChEBI" id="CHEBI:60240"/>
    </ligand>
</feature>
<protein>
    <submittedName>
        <fullName evidence="4">Damage-inducible protein DinB</fullName>
    </submittedName>
</protein>
<evidence type="ECO:0000256" key="1">
    <source>
        <dbReference type="ARBA" id="ARBA00008635"/>
    </source>
</evidence>
<dbReference type="SUPFAM" id="SSF109854">
    <property type="entry name" value="DinB/YfiT-like putative metalloenzymes"/>
    <property type="match status" value="1"/>
</dbReference>
<dbReference type="PANTHER" id="PTHR37302">
    <property type="entry name" value="SLR1116 PROTEIN"/>
    <property type="match status" value="1"/>
</dbReference>
<reference evidence="4 5" key="1">
    <citation type="submission" date="2020-02" db="EMBL/GenBank/DDBJ databases">
        <title>Aliifodinibius halophilus 2W32, complete genome.</title>
        <authorList>
            <person name="Li Y."/>
            <person name="Wu S."/>
        </authorList>
    </citation>
    <scope>NUCLEOTIDE SEQUENCE [LARGE SCALE GENOMIC DNA]</scope>
    <source>
        <strain evidence="4 5">2W32</strain>
    </source>
</reference>
<feature type="binding site" evidence="3">
    <location>
        <position position="136"/>
    </location>
    <ligand>
        <name>a divalent metal cation</name>
        <dbReference type="ChEBI" id="CHEBI:60240"/>
    </ligand>
</feature>
<keyword evidence="2 3" id="KW-0479">Metal-binding</keyword>
<dbReference type="Proteomes" id="UP000479132">
    <property type="component" value="Unassembled WGS sequence"/>
</dbReference>
<gene>
    <name evidence="4" type="ORF">G3569_01835</name>
</gene>
<organism evidence="4 5">
    <name type="scientific">Fodinibius halophilus</name>
    <dbReference type="NCBI Taxonomy" id="1736908"/>
    <lineage>
        <taxon>Bacteria</taxon>
        <taxon>Pseudomonadati</taxon>
        <taxon>Balneolota</taxon>
        <taxon>Balneolia</taxon>
        <taxon>Balneolales</taxon>
        <taxon>Balneolaceae</taxon>
        <taxon>Fodinibius</taxon>
    </lineage>
</organism>
<keyword evidence="5" id="KW-1185">Reference proteome</keyword>
<evidence type="ECO:0000256" key="3">
    <source>
        <dbReference type="PIRSR" id="PIRSR607837-1"/>
    </source>
</evidence>
<dbReference type="Gene3D" id="1.20.120.450">
    <property type="entry name" value="dinb family like domain"/>
    <property type="match status" value="1"/>
</dbReference>
<dbReference type="PANTHER" id="PTHR37302:SF1">
    <property type="entry name" value="PROTEIN DINB"/>
    <property type="match status" value="1"/>
</dbReference>
<comment type="similarity">
    <text evidence="1">Belongs to the DinB family.</text>
</comment>
<dbReference type="InterPro" id="IPR034660">
    <property type="entry name" value="DinB/YfiT-like"/>
</dbReference>
<dbReference type="AlphaFoldDB" id="A0A6M1TEL7"/>
<dbReference type="Pfam" id="PF05163">
    <property type="entry name" value="DinB"/>
    <property type="match status" value="1"/>
</dbReference>
<name>A0A6M1TEL7_9BACT</name>
<proteinExistence type="inferred from homology"/>